<dbReference type="PRINTS" id="PR00344">
    <property type="entry name" value="BCTRLSENSOR"/>
</dbReference>
<evidence type="ECO:0000259" key="12">
    <source>
        <dbReference type="PROSITE" id="PS50109"/>
    </source>
</evidence>
<protein>
    <recommendedName>
        <fullName evidence="3">histidine kinase</fullName>
        <ecNumber evidence="3">2.7.13.3</ecNumber>
    </recommendedName>
</protein>
<dbReference type="InterPro" id="IPR003660">
    <property type="entry name" value="HAMP_dom"/>
</dbReference>
<dbReference type="Gene3D" id="1.10.287.130">
    <property type="match status" value="1"/>
</dbReference>
<evidence type="ECO:0000256" key="6">
    <source>
        <dbReference type="ARBA" id="ARBA00022692"/>
    </source>
</evidence>
<keyword evidence="5" id="KW-0808">Transferase</keyword>
<keyword evidence="6 11" id="KW-0812">Transmembrane</keyword>
<dbReference type="InterPro" id="IPR036097">
    <property type="entry name" value="HisK_dim/P_sf"/>
</dbReference>
<evidence type="ECO:0000256" key="11">
    <source>
        <dbReference type="SAM" id="Phobius"/>
    </source>
</evidence>
<dbReference type="InterPro" id="IPR005467">
    <property type="entry name" value="His_kinase_dom"/>
</dbReference>
<keyword evidence="10 11" id="KW-0472">Membrane</keyword>
<dbReference type="PROSITE" id="PS50885">
    <property type="entry name" value="HAMP"/>
    <property type="match status" value="1"/>
</dbReference>
<evidence type="ECO:0000256" key="4">
    <source>
        <dbReference type="ARBA" id="ARBA00022553"/>
    </source>
</evidence>
<keyword evidence="7 14" id="KW-0418">Kinase</keyword>
<dbReference type="PROSITE" id="PS50109">
    <property type="entry name" value="HIS_KIN"/>
    <property type="match status" value="1"/>
</dbReference>
<keyword evidence="15" id="KW-1185">Reference proteome</keyword>
<name>A0A1V8M4R3_9GAMM</name>
<evidence type="ECO:0000256" key="7">
    <source>
        <dbReference type="ARBA" id="ARBA00022777"/>
    </source>
</evidence>
<evidence type="ECO:0000256" key="10">
    <source>
        <dbReference type="ARBA" id="ARBA00023136"/>
    </source>
</evidence>
<dbReference type="RefSeq" id="WP_080521165.1">
    <property type="nucleotide sequence ID" value="NZ_LPUF01000001.1"/>
</dbReference>
<evidence type="ECO:0000259" key="13">
    <source>
        <dbReference type="PROSITE" id="PS50885"/>
    </source>
</evidence>
<dbReference type="CDD" id="cd00082">
    <property type="entry name" value="HisKA"/>
    <property type="match status" value="1"/>
</dbReference>
<accession>A0A1V8M4R3</accession>
<feature type="domain" description="HAMP" evidence="13">
    <location>
        <begin position="184"/>
        <end position="236"/>
    </location>
</feature>
<dbReference type="Pfam" id="PF02518">
    <property type="entry name" value="HATPase_c"/>
    <property type="match status" value="1"/>
</dbReference>
<comment type="subcellular location">
    <subcellularLocation>
        <location evidence="2">Membrane</location>
    </subcellularLocation>
</comment>
<feature type="transmembrane region" description="Helical" evidence="11">
    <location>
        <begin position="12"/>
        <end position="34"/>
    </location>
</feature>
<reference evidence="14 15" key="1">
    <citation type="submission" date="2015-12" db="EMBL/GenBank/DDBJ databases">
        <authorList>
            <person name="Shamseldin A."/>
            <person name="Moawad H."/>
            <person name="Abd El-Rahim W.M."/>
            <person name="Sadowsky M.J."/>
        </authorList>
    </citation>
    <scope>NUCLEOTIDE SEQUENCE [LARGE SCALE GENOMIC DNA]</scope>
    <source>
        <strain evidence="14 15">WF1</strain>
    </source>
</reference>
<evidence type="ECO:0000256" key="9">
    <source>
        <dbReference type="ARBA" id="ARBA00023012"/>
    </source>
</evidence>
<dbReference type="OrthoDB" id="9809766at2"/>
<dbReference type="SMART" id="SM00387">
    <property type="entry name" value="HATPase_c"/>
    <property type="match status" value="1"/>
</dbReference>
<dbReference type="PANTHER" id="PTHR45436">
    <property type="entry name" value="SENSOR HISTIDINE KINASE YKOH"/>
    <property type="match status" value="1"/>
</dbReference>
<dbReference type="InterPro" id="IPR050428">
    <property type="entry name" value="TCS_sensor_his_kinase"/>
</dbReference>
<feature type="domain" description="Histidine kinase" evidence="12">
    <location>
        <begin position="244"/>
        <end position="456"/>
    </location>
</feature>
<dbReference type="InterPro" id="IPR036890">
    <property type="entry name" value="HATPase_C_sf"/>
</dbReference>
<gene>
    <name evidence="14" type="ORF">AU255_01110</name>
</gene>
<evidence type="ECO:0000313" key="15">
    <source>
        <dbReference type="Proteomes" id="UP000191980"/>
    </source>
</evidence>
<evidence type="ECO:0000313" key="14">
    <source>
        <dbReference type="EMBL" id="OQK16534.1"/>
    </source>
</evidence>
<dbReference type="Pfam" id="PF00512">
    <property type="entry name" value="HisKA"/>
    <property type="match status" value="1"/>
</dbReference>
<keyword evidence="4" id="KW-0597">Phosphoprotein</keyword>
<evidence type="ECO:0000256" key="5">
    <source>
        <dbReference type="ARBA" id="ARBA00022679"/>
    </source>
</evidence>
<dbReference type="SUPFAM" id="SSF55874">
    <property type="entry name" value="ATPase domain of HSP90 chaperone/DNA topoisomerase II/histidine kinase"/>
    <property type="match status" value="1"/>
</dbReference>
<proteinExistence type="predicted"/>
<comment type="catalytic activity">
    <reaction evidence="1">
        <text>ATP + protein L-histidine = ADP + protein N-phospho-L-histidine.</text>
        <dbReference type="EC" id="2.7.13.3"/>
    </reaction>
</comment>
<evidence type="ECO:0000256" key="3">
    <source>
        <dbReference type="ARBA" id="ARBA00012438"/>
    </source>
</evidence>
<dbReference type="InterPro" id="IPR003594">
    <property type="entry name" value="HATPase_dom"/>
</dbReference>
<dbReference type="EC" id="2.7.13.3" evidence="3"/>
<keyword evidence="8 11" id="KW-1133">Transmembrane helix</keyword>
<organism evidence="14 15">
    <name type="scientific">Methyloprofundus sedimenti</name>
    <dbReference type="NCBI Taxonomy" id="1420851"/>
    <lineage>
        <taxon>Bacteria</taxon>
        <taxon>Pseudomonadati</taxon>
        <taxon>Pseudomonadota</taxon>
        <taxon>Gammaproteobacteria</taxon>
        <taxon>Methylococcales</taxon>
        <taxon>Methylococcaceae</taxon>
        <taxon>Methyloprofundus</taxon>
    </lineage>
</organism>
<dbReference type="STRING" id="1420851.AU255_01110"/>
<dbReference type="AlphaFoldDB" id="A0A1V8M4R3"/>
<dbReference type="SUPFAM" id="SSF47384">
    <property type="entry name" value="Homodimeric domain of signal transducing histidine kinase"/>
    <property type="match status" value="1"/>
</dbReference>
<evidence type="ECO:0000256" key="8">
    <source>
        <dbReference type="ARBA" id="ARBA00022989"/>
    </source>
</evidence>
<dbReference type="GO" id="GO:0000155">
    <property type="term" value="F:phosphorelay sensor kinase activity"/>
    <property type="evidence" value="ECO:0007669"/>
    <property type="project" value="InterPro"/>
</dbReference>
<dbReference type="PANTHER" id="PTHR45436:SF1">
    <property type="entry name" value="SENSOR PROTEIN QSEC"/>
    <property type="match status" value="1"/>
</dbReference>
<evidence type="ECO:0000256" key="1">
    <source>
        <dbReference type="ARBA" id="ARBA00000085"/>
    </source>
</evidence>
<dbReference type="Pfam" id="PF08521">
    <property type="entry name" value="2CSK_N"/>
    <property type="match status" value="1"/>
</dbReference>
<sequence>MNNFSSLKSTIVFRMIIPIMVFIILIECAFSYLVTLHNVNETYDRWLLNSARSLEQEVNVIDQKISVKLSGSALKIFKWDDVGSTYFNIQTESGNILVGDLPLMDKPGQANGQARLFSNILLNGEKLRMVSLNVSAGLPEAVFINVAETLDRRSERFIEMLITDLAPQLFLTLIIGALLYKGVDRVLKPLHKLTDYIAQRSPSDLSPIPDDDVFDEVVALTDTINYLFEKLSNSIASQQRFISNAAHQLRTPLAGLKLQAERAQREQNIETMRPALKQIQNSADNVSHLISQLLVLARSDQIEGRHSFHRLDLLDLTKNICMEWVPKALEKEISLSFESLEKDVFVQADPILLTELLANLLDNGISYGHQQGNILVKIVKQPTPCLILEDDGPGINESECQKVFERFYRIPGTSGKGCGLGLAIVKEIADLHLIDLKIGKSDMGGVQFALNFRQINFD</sequence>
<dbReference type="InterPro" id="IPR003661">
    <property type="entry name" value="HisK_dim/P_dom"/>
</dbReference>
<comment type="caution">
    <text evidence="14">The sequence shown here is derived from an EMBL/GenBank/DDBJ whole genome shotgun (WGS) entry which is preliminary data.</text>
</comment>
<dbReference type="InterPro" id="IPR013727">
    <property type="entry name" value="2CSK_N"/>
</dbReference>
<dbReference type="Gene3D" id="3.30.565.10">
    <property type="entry name" value="Histidine kinase-like ATPase, C-terminal domain"/>
    <property type="match status" value="1"/>
</dbReference>
<keyword evidence="9" id="KW-0902">Two-component regulatory system</keyword>
<dbReference type="Proteomes" id="UP000191980">
    <property type="component" value="Unassembled WGS sequence"/>
</dbReference>
<dbReference type="SMART" id="SM00388">
    <property type="entry name" value="HisKA"/>
    <property type="match status" value="1"/>
</dbReference>
<dbReference type="EMBL" id="LPUF01000001">
    <property type="protein sequence ID" value="OQK16534.1"/>
    <property type="molecule type" value="Genomic_DNA"/>
</dbReference>
<evidence type="ECO:0000256" key="2">
    <source>
        <dbReference type="ARBA" id="ARBA00004370"/>
    </source>
</evidence>
<dbReference type="InterPro" id="IPR004358">
    <property type="entry name" value="Sig_transdc_His_kin-like_C"/>
</dbReference>
<dbReference type="GO" id="GO:0005886">
    <property type="term" value="C:plasma membrane"/>
    <property type="evidence" value="ECO:0007669"/>
    <property type="project" value="TreeGrafter"/>
</dbReference>